<feature type="region of interest" description="Disordered" evidence="3">
    <location>
        <begin position="1"/>
        <end position="20"/>
    </location>
</feature>
<reference evidence="5" key="2">
    <citation type="journal article" date="2022" name="Sci. Rep.">
        <title>In silico prediction of the enzymes involved in the degradation of the herbicide molinate by Gulosibacter molinativorax ON4T.</title>
        <authorList>
            <person name="Lopes A.R."/>
            <person name="Bunin E."/>
            <person name="Viana A.T."/>
            <person name="Froufe H."/>
            <person name="Munoz-Merida A."/>
            <person name="Pinho D."/>
            <person name="Figueiredo J."/>
            <person name="Barroso C."/>
            <person name="Vaz-Moreira I."/>
            <person name="Bellanger X."/>
            <person name="Egas C."/>
            <person name="Nunes O.C."/>
        </authorList>
    </citation>
    <scope>NUCLEOTIDE SEQUENCE</scope>
    <source>
        <strain evidence="5">ON4</strain>
    </source>
</reference>
<evidence type="ECO:0000256" key="3">
    <source>
        <dbReference type="SAM" id="MobiDB-lite"/>
    </source>
</evidence>
<keyword evidence="2" id="KW-0560">Oxidoreductase</keyword>
<protein>
    <submittedName>
        <fullName evidence="5">Oxidoreductase</fullName>
    </submittedName>
</protein>
<dbReference type="EMBL" id="PXVD01000022">
    <property type="protein sequence ID" value="MDJ1372259.1"/>
    <property type="molecule type" value="Genomic_DNA"/>
</dbReference>
<keyword evidence="6" id="KW-1185">Reference proteome</keyword>
<evidence type="ECO:0000313" key="5">
    <source>
        <dbReference type="EMBL" id="MDJ1372259.1"/>
    </source>
</evidence>
<dbReference type="InterPro" id="IPR012349">
    <property type="entry name" value="Split_barrel_FMN-bd"/>
</dbReference>
<dbReference type="Proteomes" id="UP001170379">
    <property type="component" value="Unassembled WGS sequence"/>
</dbReference>
<sequence length="181" mass="19802">MTHATLDRPAMTPTRTTDFSDPMTLRRAFGHYPSGVAALAAEVDGAKHVVIASSFMVGISLDPPLVQFAIQNTSQTWPKLREAERIGVSVIGQDQGPLSRQLAGRDRDARFEGVGHNQVEGGAVLLHDAPITFECSVYAEYPAGDHEVILLKVEALTCDDESEPIVFHGSRFRDLIDRFTN</sequence>
<dbReference type="InterPro" id="IPR050268">
    <property type="entry name" value="NADH-dep_flavin_reductase"/>
</dbReference>
<dbReference type="SUPFAM" id="SSF50475">
    <property type="entry name" value="FMN-binding split barrel"/>
    <property type="match status" value="1"/>
</dbReference>
<evidence type="ECO:0000256" key="2">
    <source>
        <dbReference type="ARBA" id="ARBA00023002"/>
    </source>
</evidence>
<dbReference type="SMART" id="SM00903">
    <property type="entry name" value="Flavin_Reduct"/>
    <property type="match status" value="1"/>
</dbReference>
<evidence type="ECO:0000313" key="6">
    <source>
        <dbReference type="Proteomes" id="UP001170379"/>
    </source>
</evidence>
<comment type="similarity">
    <text evidence="1">Belongs to the non-flavoprotein flavin reductase family.</text>
</comment>
<organism evidence="5 6">
    <name type="scientific">Gulosibacter molinativorax</name>
    <dbReference type="NCBI Taxonomy" id="256821"/>
    <lineage>
        <taxon>Bacteria</taxon>
        <taxon>Bacillati</taxon>
        <taxon>Actinomycetota</taxon>
        <taxon>Actinomycetes</taxon>
        <taxon>Micrococcales</taxon>
        <taxon>Microbacteriaceae</taxon>
        <taxon>Gulosibacter</taxon>
    </lineage>
</organism>
<dbReference type="InterPro" id="IPR002563">
    <property type="entry name" value="Flavin_Rdtase-like_dom"/>
</dbReference>
<proteinExistence type="inferred from homology"/>
<dbReference type="Pfam" id="PF01613">
    <property type="entry name" value="Flavin_Reduct"/>
    <property type="match status" value="1"/>
</dbReference>
<dbReference type="Gene3D" id="2.30.110.10">
    <property type="entry name" value="Electron Transport, Fmn-binding Protein, Chain A"/>
    <property type="match status" value="1"/>
</dbReference>
<evidence type="ECO:0000259" key="4">
    <source>
        <dbReference type="SMART" id="SM00903"/>
    </source>
</evidence>
<dbReference type="RefSeq" id="WP_106486647.1">
    <property type="nucleotide sequence ID" value="NZ_CP028426.1"/>
</dbReference>
<feature type="domain" description="Flavin reductase like" evidence="4">
    <location>
        <begin position="29"/>
        <end position="174"/>
    </location>
</feature>
<comment type="caution">
    <text evidence="5">The sequence shown here is derived from an EMBL/GenBank/DDBJ whole genome shotgun (WGS) entry which is preliminary data.</text>
</comment>
<name>A0ABT7CAT8_9MICO</name>
<evidence type="ECO:0000256" key="1">
    <source>
        <dbReference type="ARBA" id="ARBA00008898"/>
    </source>
</evidence>
<dbReference type="PANTHER" id="PTHR30466">
    <property type="entry name" value="FLAVIN REDUCTASE"/>
    <property type="match status" value="1"/>
</dbReference>
<gene>
    <name evidence="5" type="ORF">C7K25_12915</name>
</gene>
<dbReference type="PANTHER" id="PTHR30466:SF11">
    <property type="entry name" value="FLAVIN-DEPENDENT MONOOXYGENASE, REDUCTASE SUBUNIT HSAB"/>
    <property type="match status" value="1"/>
</dbReference>
<accession>A0ABT7CAT8</accession>
<reference evidence="5" key="1">
    <citation type="submission" date="2018-03" db="EMBL/GenBank/DDBJ databases">
        <authorList>
            <person name="Nunes O.C."/>
            <person name="Lopes A.R."/>
            <person name="Froufe H."/>
            <person name="Munoz-Merida A."/>
            <person name="Barroso C."/>
            <person name="Egas C."/>
        </authorList>
    </citation>
    <scope>NUCLEOTIDE SEQUENCE</scope>
    <source>
        <strain evidence="5">ON4</strain>
    </source>
</reference>